<sequence>MDIKPTSSSMYALLVLYDMHTRFFANVIEGISDKDAHNRLNTKANHVAWLTGSLVEGRYELADTLGTHLQQAGHEFFKDHKGIQDGATYPSLASFKKDWDNISPVLRELLMKVSDEKLSQSFEMMPGEFFTLFELCSFTIHRESYCIGQIGLWRRLMDYPAMKY</sequence>
<proteinExistence type="predicted"/>
<dbReference type="RefSeq" id="WP_354663080.1">
    <property type="nucleotide sequence ID" value="NZ_JBEXAC010000002.1"/>
</dbReference>
<dbReference type="Gene3D" id="1.20.120.450">
    <property type="entry name" value="dinb family like domain"/>
    <property type="match status" value="1"/>
</dbReference>
<dbReference type="EMBL" id="JBEXAC010000002">
    <property type="protein sequence ID" value="MET7000521.1"/>
    <property type="molecule type" value="Genomic_DNA"/>
</dbReference>
<dbReference type="InterPro" id="IPR034660">
    <property type="entry name" value="DinB/YfiT-like"/>
</dbReference>
<accession>A0ABV2TBW5</accession>
<organism evidence="1 2">
    <name type="scientific">Chitinophaga defluvii</name>
    <dbReference type="NCBI Taxonomy" id="3163343"/>
    <lineage>
        <taxon>Bacteria</taxon>
        <taxon>Pseudomonadati</taxon>
        <taxon>Bacteroidota</taxon>
        <taxon>Chitinophagia</taxon>
        <taxon>Chitinophagales</taxon>
        <taxon>Chitinophagaceae</taxon>
        <taxon>Chitinophaga</taxon>
    </lineage>
</organism>
<reference evidence="1 2" key="1">
    <citation type="submission" date="2024-06" db="EMBL/GenBank/DDBJ databases">
        <title>Chitinophaga defluvii sp. nov., isolated from municipal sewage.</title>
        <authorList>
            <person name="Zhang L."/>
        </authorList>
    </citation>
    <scope>NUCLEOTIDE SEQUENCE [LARGE SCALE GENOMIC DNA]</scope>
    <source>
        <strain evidence="1 2">H8</strain>
    </source>
</reference>
<evidence type="ECO:0000313" key="1">
    <source>
        <dbReference type="EMBL" id="MET7000521.1"/>
    </source>
</evidence>
<evidence type="ECO:0000313" key="2">
    <source>
        <dbReference type="Proteomes" id="UP001549749"/>
    </source>
</evidence>
<comment type="caution">
    <text evidence="1">The sequence shown here is derived from an EMBL/GenBank/DDBJ whole genome shotgun (WGS) entry which is preliminary data.</text>
</comment>
<protein>
    <submittedName>
        <fullName evidence="1">DinB family protein</fullName>
    </submittedName>
</protein>
<name>A0ABV2TBW5_9BACT</name>
<dbReference type="Proteomes" id="UP001549749">
    <property type="component" value="Unassembled WGS sequence"/>
</dbReference>
<gene>
    <name evidence="1" type="ORF">ABR189_24225</name>
</gene>
<keyword evidence="2" id="KW-1185">Reference proteome</keyword>
<dbReference type="SUPFAM" id="SSF109854">
    <property type="entry name" value="DinB/YfiT-like putative metalloenzymes"/>
    <property type="match status" value="1"/>
</dbReference>